<dbReference type="InterPro" id="IPR049516">
    <property type="entry name" value="FAD-depend_C"/>
</dbReference>
<keyword evidence="3" id="KW-1185">Reference proteome</keyword>
<dbReference type="PANTHER" id="PTHR42842:SF3">
    <property type="entry name" value="FAD_NAD(P)-BINDING OXIDOREDUCTASE FAMILY PROTEIN"/>
    <property type="match status" value="1"/>
</dbReference>
<protein>
    <recommendedName>
        <fullName evidence="1">FAD-dependent protein C-terminal domain-containing protein</fullName>
    </recommendedName>
</protein>
<feature type="domain" description="FAD-dependent protein C-terminal" evidence="1">
    <location>
        <begin position="279"/>
        <end position="475"/>
    </location>
</feature>
<dbReference type="Pfam" id="PF21688">
    <property type="entry name" value="FAD-depend_C"/>
    <property type="match status" value="1"/>
</dbReference>
<gene>
    <name evidence="2" type="ORF">HYG86_12800</name>
</gene>
<evidence type="ECO:0000313" key="3">
    <source>
        <dbReference type="Proteomes" id="UP000516160"/>
    </source>
</evidence>
<dbReference type="AlphaFoldDB" id="A0A7G9WA74"/>
<evidence type="ECO:0000313" key="2">
    <source>
        <dbReference type="EMBL" id="QNO15586.1"/>
    </source>
</evidence>
<dbReference type="EMBL" id="CP058559">
    <property type="protein sequence ID" value="QNO15586.1"/>
    <property type="molecule type" value="Genomic_DNA"/>
</dbReference>
<dbReference type="Pfam" id="PF13450">
    <property type="entry name" value="NAD_binding_8"/>
    <property type="match status" value="1"/>
</dbReference>
<dbReference type="PRINTS" id="PR00368">
    <property type="entry name" value="FADPNR"/>
</dbReference>
<dbReference type="InterPro" id="IPR036188">
    <property type="entry name" value="FAD/NAD-bd_sf"/>
</dbReference>
<dbReference type="Proteomes" id="UP000516160">
    <property type="component" value="Chromosome"/>
</dbReference>
<accession>A0A7G9WA74</accession>
<dbReference type="Gene3D" id="3.30.70.2700">
    <property type="match status" value="1"/>
</dbReference>
<dbReference type="PIRSF" id="PIRSF038984">
    <property type="entry name" value="FAD_binding_protein"/>
    <property type="match status" value="1"/>
</dbReference>
<proteinExistence type="predicted"/>
<dbReference type="SUPFAM" id="SSF51905">
    <property type="entry name" value="FAD/NAD(P)-binding domain"/>
    <property type="match status" value="1"/>
</dbReference>
<dbReference type="Gene3D" id="3.50.50.60">
    <property type="entry name" value="FAD/NAD(P)-binding domain"/>
    <property type="match status" value="2"/>
</dbReference>
<reference evidence="2 3" key="1">
    <citation type="submission" date="2020-07" db="EMBL/GenBank/DDBJ databases">
        <title>Alkalicella. sp. LB2 genome.</title>
        <authorList>
            <person name="Postec A."/>
            <person name="Quemeneur M."/>
        </authorList>
    </citation>
    <scope>NUCLEOTIDE SEQUENCE [LARGE SCALE GENOMIC DNA]</scope>
    <source>
        <strain evidence="2 3">LB2</strain>
    </source>
</reference>
<evidence type="ECO:0000259" key="1">
    <source>
        <dbReference type="Pfam" id="PF21688"/>
    </source>
</evidence>
<dbReference type="KEGG" id="acae:HYG86_12800"/>
<dbReference type="InterPro" id="IPR028348">
    <property type="entry name" value="FAD-binding_protein"/>
</dbReference>
<organism evidence="2 3">
    <name type="scientific">Alkalicella caledoniensis</name>
    <dbReference type="NCBI Taxonomy" id="2731377"/>
    <lineage>
        <taxon>Bacteria</taxon>
        <taxon>Bacillati</taxon>
        <taxon>Bacillota</taxon>
        <taxon>Clostridia</taxon>
        <taxon>Eubacteriales</taxon>
        <taxon>Proteinivoracaceae</taxon>
        <taxon>Alkalicella</taxon>
    </lineage>
</organism>
<sequence length="527" mass="58353">MIRVSDIKLTIHEDKEKILRDKISKALRINSNDIITYNIFKESIDARKQDMIFFTYTVDVKLSKGQEDALREKGFKETPNLEYKYPSKGKKSLNKPPVIVGSGPAGLFCALLLSQMGYNPILIERGEDVDKRTYTVNEFWKQGSLNPESNVQFGEGGAGTFSDGKLTTLIKDKRCRKILEEMVKAGAPDAIMYSHKPHVGTDILKNVVKTIREQIIKNGGQVLFGTKLLEVITEGDKVRCIHTNQGELETETLVLALGHSARDTFEMLYDKGINIEQKAFSIGVRVEHPQRLINEAQYKGFADHPKLGAAEYKLVYHSKSGRSAYSFCMCPGGMVVAAASEPGHVVTNGMSEHARDRDNANSALLVGVTTEDFGSAHPLAGVEFQRKWEKRAFEIGGKNYNAPAQLVGDFLEGRESTKLGHVIPSYKKDITLTDLTEVLPDYVTETLKEAIVDFDKKIKGFANPHAILTGVETRSSSPIRILRNEKYQSNIEGIYPCGEGAGYAGGIISAAVDGLRVAEAIIQEYKK</sequence>
<dbReference type="RefSeq" id="WP_213165969.1">
    <property type="nucleotide sequence ID" value="NZ_CP058559.1"/>
</dbReference>
<dbReference type="PANTHER" id="PTHR42842">
    <property type="entry name" value="FAD/NAD(P)-BINDING OXIDOREDUCTASE"/>
    <property type="match status" value="1"/>
</dbReference>
<name>A0A7G9WA74_ALKCA</name>